<dbReference type="Proteomes" id="UP000004115">
    <property type="component" value="Unassembled WGS sequence"/>
</dbReference>
<comment type="catalytic activity">
    <reaction evidence="6">
        <text>2 reduced [2Fe-2S]-[ferredoxin] + NADP(+) + H(+) = 2 oxidized [2Fe-2S]-[ferredoxin] + NADPH</text>
        <dbReference type="Rhea" id="RHEA:20125"/>
        <dbReference type="Rhea" id="RHEA-COMP:10000"/>
        <dbReference type="Rhea" id="RHEA-COMP:10001"/>
        <dbReference type="ChEBI" id="CHEBI:15378"/>
        <dbReference type="ChEBI" id="CHEBI:33737"/>
        <dbReference type="ChEBI" id="CHEBI:33738"/>
        <dbReference type="ChEBI" id="CHEBI:57783"/>
        <dbReference type="ChEBI" id="CHEBI:58349"/>
        <dbReference type="EC" id="1.18.1.2"/>
    </reaction>
</comment>
<keyword evidence="9" id="KW-1185">Reference proteome</keyword>
<gene>
    <name evidence="8" type="primary">trxB</name>
    <name evidence="8" type="ORF">HMPREF0520_0792</name>
</gene>
<evidence type="ECO:0000256" key="3">
    <source>
        <dbReference type="ARBA" id="ARBA00022827"/>
    </source>
</evidence>
<dbReference type="InterPro" id="IPR036188">
    <property type="entry name" value="FAD/NAD-bd_sf"/>
</dbReference>
<comment type="caution">
    <text evidence="8">The sequence shown here is derived from an EMBL/GenBank/DDBJ whole genome shotgun (WGS) entry which is preliminary data.</text>
</comment>
<dbReference type="Pfam" id="PF07992">
    <property type="entry name" value="Pyr_redox_2"/>
    <property type="match status" value="1"/>
</dbReference>
<feature type="binding site" evidence="6">
    <location>
        <position position="275"/>
    </location>
    <ligand>
        <name>FAD</name>
        <dbReference type="ChEBI" id="CHEBI:57692"/>
    </ligand>
</feature>
<evidence type="ECO:0000259" key="7">
    <source>
        <dbReference type="Pfam" id="PF07992"/>
    </source>
</evidence>
<keyword evidence="5 6" id="KW-0560">Oxidoreductase</keyword>
<evidence type="ECO:0000313" key="8">
    <source>
        <dbReference type="EMBL" id="EEW51747.1"/>
    </source>
</evidence>
<dbReference type="EMBL" id="ACLN01000008">
    <property type="protein sequence ID" value="EEW51747.1"/>
    <property type="molecule type" value="Genomic_DNA"/>
</dbReference>
<dbReference type="PANTHER" id="PTHR48105">
    <property type="entry name" value="THIOREDOXIN REDUCTASE 1-RELATED-RELATED"/>
    <property type="match status" value="1"/>
</dbReference>
<organism evidence="8 9">
    <name type="scientific">Lactobacillus iners DSM 13335</name>
    <dbReference type="NCBI Taxonomy" id="525328"/>
    <lineage>
        <taxon>Bacteria</taxon>
        <taxon>Bacillati</taxon>
        <taxon>Bacillota</taxon>
        <taxon>Bacilli</taxon>
        <taxon>Lactobacillales</taxon>
        <taxon>Lactobacillaceae</taxon>
        <taxon>Lactobacillus</taxon>
    </lineage>
</organism>
<evidence type="ECO:0000256" key="2">
    <source>
        <dbReference type="ARBA" id="ARBA00022630"/>
    </source>
</evidence>
<keyword evidence="2 6" id="KW-0285">Flavoprotein</keyword>
<dbReference type="Gene3D" id="3.50.50.60">
    <property type="entry name" value="FAD/NAD(P)-binding domain"/>
    <property type="match status" value="2"/>
</dbReference>
<evidence type="ECO:0000256" key="4">
    <source>
        <dbReference type="ARBA" id="ARBA00022857"/>
    </source>
</evidence>
<dbReference type="GO" id="GO:0004324">
    <property type="term" value="F:ferredoxin-NADP+ reductase activity"/>
    <property type="evidence" value="ECO:0007669"/>
    <property type="project" value="UniProtKB-UniRule"/>
</dbReference>
<dbReference type="SUPFAM" id="SSF51905">
    <property type="entry name" value="FAD/NAD(P)-binding domain"/>
    <property type="match status" value="1"/>
</dbReference>
<feature type="binding site" evidence="6">
    <location>
        <position position="315"/>
    </location>
    <ligand>
        <name>FAD</name>
        <dbReference type="ChEBI" id="CHEBI:57692"/>
    </ligand>
</feature>
<comment type="caution">
    <text evidence="6">Lacks conserved residue(s) required for the propagation of feature annotation.</text>
</comment>
<dbReference type="PRINTS" id="PR00469">
    <property type="entry name" value="PNDRDTASEII"/>
</dbReference>
<feature type="domain" description="FAD/NAD(P)-binding" evidence="7">
    <location>
        <begin position="6"/>
        <end position="281"/>
    </location>
</feature>
<feature type="binding site" evidence="6">
    <location>
        <position position="48"/>
    </location>
    <ligand>
        <name>FAD</name>
        <dbReference type="ChEBI" id="CHEBI:57692"/>
    </ligand>
</feature>
<feature type="binding site" evidence="6">
    <location>
        <position position="35"/>
    </location>
    <ligand>
        <name>FAD</name>
        <dbReference type="ChEBI" id="CHEBI:57692"/>
    </ligand>
</feature>
<reference evidence="8 9" key="1">
    <citation type="submission" date="2009-09" db="EMBL/GenBank/DDBJ databases">
        <authorList>
            <person name="Qin X."/>
            <person name="Bachman B."/>
            <person name="Battles P."/>
            <person name="Bell A."/>
            <person name="Bess C."/>
            <person name="Bickham C."/>
            <person name="Chaboub L."/>
            <person name="Chen D."/>
            <person name="Coyle M."/>
            <person name="Deiros D.R."/>
            <person name="Dinh H."/>
            <person name="Forbes L."/>
            <person name="Fowler G."/>
            <person name="Francisco L."/>
            <person name="Fu Q."/>
            <person name="Gubbala S."/>
            <person name="Hale W."/>
            <person name="Han Y."/>
            <person name="Hemphill L."/>
            <person name="Highlander S.K."/>
            <person name="Hirani K."/>
            <person name="Hogues M."/>
            <person name="Jackson L."/>
            <person name="Jakkamsetti A."/>
            <person name="Javaid M."/>
            <person name="Jiang H."/>
            <person name="Korchina V."/>
            <person name="Kovar C."/>
            <person name="Lara F."/>
            <person name="Lee S."/>
            <person name="Mata R."/>
            <person name="Mathew T."/>
            <person name="Moen C."/>
            <person name="Morales K."/>
            <person name="Munidasa M."/>
            <person name="Nazareth L."/>
            <person name="Ngo R."/>
            <person name="Nguyen L."/>
            <person name="Okwuonu G."/>
            <person name="Ongeri F."/>
            <person name="Patil S."/>
            <person name="Petrosino J."/>
            <person name="Pham C."/>
            <person name="Pham P."/>
            <person name="Pu L.-L."/>
            <person name="Puazo M."/>
            <person name="Raj R."/>
            <person name="Reid J."/>
            <person name="Rouhana J."/>
            <person name="Saada N."/>
            <person name="Shang Y."/>
            <person name="Simmons D."/>
            <person name="Thornton R."/>
            <person name="Warren J."/>
            <person name="Weissenberger G."/>
            <person name="Zhang J."/>
            <person name="Zhang L."/>
            <person name="Zhou C."/>
            <person name="Zhu D."/>
            <person name="Muzny D."/>
            <person name="Worley K."/>
            <person name="Gibbs R."/>
        </authorList>
    </citation>
    <scope>NUCLEOTIDE SEQUENCE [LARGE SCALE GENOMIC DNA]</scope>
    <source>
        <strain evidence="8 9">DSM 13335</strain>
    </source>
</reference>
<dbReference type="InterPro" id="IPR023753">
    <property type="entry name" value="FAD/NAD-binding_dom"/>
</dbReference>
<protein>
    <recommendedName>
        <fullName evidence="6">Ferredoxin--NADP reductase</fullName>
        <shortName evidence="6">FNR</shortName>
        <shortName evidence="6">Fd-NADP(+) reductase</shortName>
        <ecNumber evidence="6">1.18.1.2</ecNumber>
    </recommendedName>
</protein>
<dbReference type="HAMAP" id="MF_01685">
    <property type="entry name" value="FENR2"/>
    <property type="match status" value="1"/>
</dbReference>
<dbReference type="GO" id="GO:0050661">
    <property type="term" value="F:NADP binding"/>
    <property type="evidence" value="ECO:0007669"/>
    <property type="project" value="UniProtKB-UniRule"/>
</dbReference>
<dbReference type="AlphaFoldDB" id="C8PCH2"/>
<keyword evidence="3 6" id="KW-0274">FAD</keyword>
<feature type="binding site" evidence="6">
    <location>
        <position position="85"/>
    </location>
    <ligand>
        <name>FAD</name>
        <dbReference type="ChEBI" id="CHEBI:57692"/>
    </ligand>
</feature>
<evidence type="ECO:0000256" key="5">
    <source>
        <dbReference type="ARBA" id="ARBA00023002"/>
    </source>
</evidence>
<evidence type="ECO:0000313" key="9">
    <source>
        <dbReference type="Proteomes" id="UP000004115"/>
    </source>
</evidence>
<dbReference type="GO" id="GO:0050660">
    <property type="term" value="F:flavin adenine dinucleotide binding"/>
    <property type="evidence" value="ECO:0007669"/>
    <property type="project" value="UniProtKB-UniRule"/>
</dbReference>
<feature type="binding site" evidence="6">
    <location>
        <position position="43"/>
    </location>
    <ligand>
        <name>FAD</name>
        <dbReference type="ChEBI" id="CHEBI:57692"/>
    </ligand>
</feature>
<comment type="subunit">
    <text evidence="1 6">Homodimer.</text>
</comment>
<dbReference type="InterPro" id="IPR050097">
    <property type="entry name" value="Ferredoxin-NADP_redctase_2"/>
</dbReference>
<name>C8PCH2_9LACO</name>
<accession>C8PCH2</accession>
<dbReference type="InterPro" id="IPR022890">
    <property type="entry name" value="Fd--NADP_Rdtase_type_2"/>
</dbReference>
<comment type="similarity">
    <text evidence="6">Belongs to the ferredoxin--NADP reductase type 2 family.</text>
</comment>
<dbReference type="HOGENOM" id="CLU_031864_5_5_9"/>
<dbReference type="EC" id="1.18.1.2" evidence="6"/>
<feature type="binding site" evidence="6">
    <location>
        <position position="115"/>
    </location>
    <ligand>
        <name>FAD</name>
        <dbReference type="ChEBI" id="CHEBI:57692"/>
    </ligand>
</feature>
<proteinExistence type="inferred from homology"/>
<evidence type="ECO:0000256" key="6">
    <source>
        <dbReference type="HAMAP-Rule" id="MF_01685"/>
    </source>
</evidence>
<comment type="cofactor">
    <cofactor evidence="6">
        <name>FAD</name>
        <dbReference type="ChEBI" id="CHEBI:57692"/>
    </cofactor>
    <text evidence="6">Binds 1 FAD per subunit.</text>
</comment>
<sequence length="317" mass="35775">MIMEYYDLAIVGAGPVGLFATKFANLHGLKTITFEALADCGGQINRLFPNKKIKDIPGYNSIIGHQLVDKLKEGINSKIITNYKVQEIIQKDGKIIIDNNYQVKTLLITSGMGAFTPKKLPLPIDSSCEKHIHYFVKNADHFQDKNVAIFGGGDSALDWAMQMADKCKIVIIHRRDQFRGMESTLKFLHQHNNVRFLTPYLPQKIIWQNNQLNILLKKMGTKERQEIKCDEAVIAFGFKSDNLLLKKWGLNLETGHVKVNSQMQSNIENIYAAGDACIYDGRVPMMALGFGEAQIAIMSIMNHLFPEKKLTIHLSSH</sequence>
<keyword evidence="4 6" id="KW-0521">NADP</keyword>
<evidence type="ECO:0000256" key="1">
    <source>
        <dbReference type="ARBA" id="ARBA00011738"/>
    </source>
</evidence>
<dbReference type="PRINTS" id="PR00368">
    <property type="entry name" value="FADPNR"/>
</dbReference>